<gene>
    <name evidence="2" type="ORF">NUTIK01_17960</name>
</gene>
<dbReference type="EMBL" id="BTFW01000001">
    <property type="protein sequence ID" value="GMM61019.1"/>
    <property type="molecule type" value="Genomic_DNA"/>
</dbReference>
<keyword evidence="2" id="KW-0378">Hydrolase</keyword>
<dbReference type="InterPro" id="IPR008313">
    <property type="entry name" value="GH125"/>
</dbReference>
<protein>
    <submittedName>
        <fullName evidence="2">Glycoside hydrolase family 125 protein</fullName>
    </submittedName>
</protein>
<dbReference type="Pfam" id="PF06824">
    <property type="entry name" value="Glyco_hydro_125"/>
    <property type="match status" value="1"/>
</dbReference>
<accession>A0ABQ6P9D4</accession>
<dbReference type="PROSITE" id="PS51318">
    <property type="entry name" value="TAT"/>
    <property type="match status" value="1"/>
</dbReference>
<evidence type="ECO:0000313" key="2">
    <source>
        <dbReference type="EMBL" id="GMM61019.1"/>
    </source>
</evidence>
<evidence type="ECO:0000256" key="1">
    <source>
        <dbReference type="SAM" id="MobiDB-lite"/>
    </source>
</evidence>
<organism evidence="2 3">
    <name type="scientific">Novosphingobium pituita</name>
    <dbReference type="NCBI Taxonomy" id="3056842"/>
    <lineage>
        <taxon>Bacteria</taxon>
        <taxon>Pseudomonadati</taxon>
        <taxon>Pseudomonadota</taxon>
        <taxon>Alphaproteobacteria</taxon>
        <taxon>Sphingomonadales</taxon>
        <taxon>Sphingomonadaceae</taxon>
        <taxon>Novosphingobium</taxon>
    </lineage>
</organism>
<dbReference type="Gene3D" id="1.50.10.10">
    <property type="match status" value="1"/>
</dbReference>
<dbReference type="GO" id="GO:0016787">
    <property type="term" value="F:hydrolase activity"/>
    <property type="evidence" value="ECO:0007669"/>
    <property type="project" value="UniProtKB-KW"/>
</dbReference>
<dbReference type="PIRSF" id="PIRSF028846">
    <property type="entry name" value="UCP028846"/>
    <property type="match status" value="1"/>
</dbReference>
<dbReference type="InterPro" id="IPR012341">
    <property type="entry name" value="6hp_glycosidase-like_sf"/>
</dbReference>
<dbReference type="SMART" id="SM01149">
    <property type="entry name" value="DUF1237"/>
    <property type="match status" value="1"/>
</dbReference>
<name>A0ABQ6P9D4_9SPHN</name>
<dbReference type="InterPro" id="IPR008928">
    <property type="entry name" value="6-hairpin_glycosidase_sf"/>
</dbReference>
<dbReference type="SUPFAM" id="SSF48208">
    <property type="entry name" value="Six-hairpin glycosidases"/>
    <property type="match status" value="1"/>
</dbReference>
<reference evidence="2 3" key="1">
    <citation type="submission" date="2023-06" db="EMBL/GenBank/DDBJ databases">
        <title>Draft genome sequence of Novosphingobium sp. strain IK01.</title>
        <authorList>
            <person name="Hatamoto M."/>
            <person name="Ikarashi T."/>
            <person name="Yamaguchi T."/>
        </authorList>
    </citation>
    <scope>NUCLEOTIDE SEQUENCE [LARGE SCALE GENOMIC DNA]</scope>
    <source>
        <strain evidence="2 3">IK01</strain>
    </source>
</reference>
<dbReference type="RefSeq" id="WP_317974743.1">
    <property type="nucleotide sequence ID" value="NZ_BTFW01000001.1"/>
</dbReference>
<evidence type="ECO:0000313" key="3">
    <source>
        <dbReference type="Proteomes" id="UP001187221"/>
    </source>
</evidence>
<dbReference type="PANTHER" id="PTHR31047:SF0">
    <property type="entry name" value="MEIOTICALLY UP-REGULATED GENE 157 PROTEIN"/>
    <property type="match status" value="1"/>
</dbReference>
<dbReference type="Proteomes" id="UP001187221">
    <property type="component" value="Unassembled WGS sequence"/>
</dbReference>
<comment type="caution">
    <text evidence="2">The sequence shown here is derived from an EMBL/GenBank/DDBJ whole genome shotgun (WGS) entry which is preliminary data.</text>
</comment>
<sequence length="530" mass="57126">MNTSETRSVPPQADVASPALDRRTLVKGAAMLASGALVSGPPGAECAQAAQARLEFAALQGGQGPQAVPLPAPTPSVEENVAPARGRPPHGQRRLTCRAVEDEIARVSAMIADPKLRAMFEACYPNTLDTTVELGLADGRIDAFVITGDIPSLWLRDSSAQLFPYVHLVRKDETLATLFRGLIARQARSILLDPYANAFMRSPQAAQGLPWTKDDQTTRKPGVAERKWEVDSLCYPMRLAYRYWQASGDTRPFDETWAAAARLTVATFREQQRKDGPGPYAFRRSSDRPTETLGLDGYGAPARPVGLIHSGFRPSDDACTFPFLIPANHFAVTTLREMALVAEGARADSALAADARALADEVAAALAQWGTMRLPDGQQVWAYEVDGYGNALFMDDANVPSLLSLGYLGCVDPDDALWNATAQACWSQANPYFFKGTAIEGIGGPHVGKGQVWPMSLIVRALSSSDPAEIAPLLRQLRDSDAGTGFMHEAVDCNNPATFTRSWFAWANGLFGELIVGLADRLPSVLAEAL</sequence>
<dbReference type="PANTHER" id="PTHR31047">
    <property type="entry name" value="MEIOTICALLY UP-REGULATED GENE 157 PROTEIN"/>
    <property type="match status" value="1"/>
</dbReference>
<feature type="region of interest" description="Disordered" evidence="1">
    <location>
        <begin position="271"/>
        <end position="296"/>
    </location>
</feature>
<keyword evidence="3" id="KW-1185">Reference proteome</keyword>
<proteinExistence type="predicted"/>
<dbReference type="InterPro" id="IPR006311">
    <property type="entry name" value="TAT_signal"/>
</dbReference>